<accession>A0ABW1UQH3</accession>
<dbReference type="Proteomes" id="UP001596310">
    <property type="component" value="Unassembled WGS sequence"/>
</dbReference>
<dbReference type="EMBL" id="JBHSSM010000018">
    <property type="protein sequence ID" value="MFC6315533.1"/>
    <property type="molecule type" value="Genomic_DNA"/>
</dbReference>
<keyword evidence="3" id="KW-1185">Reference proteome</keyword>
<feature type="transmembrane region" description="Helical" evidence="1">
    <location>
        <begin position="124"/>
        <end position="145"/>
    </location>
</feature>
<keyword evidence="1" id="KW-1133">Transmembrane helix</keyword>
<evidence type="ECO:0000313" key="2">
    <source>
        <dbReference type="EMBL" id="MFC6315533.1"/>
    </source>
</evidence>
<sequence>MKTEPRGIVKLTIDLGYLLVFGLKLQLLWLWFTIRGFVVLGFFPALASCAKLLIRRLTRTDDWHDRFAGSDERFAPLYQEFRNFYQASFWEFNGISYLGAILMALLLVDFAVNRSFLHSTWLQYGLIVLLAMTLIYWLYILTIYARYQLTFWQYFRQAWIISIAKFSNTLAIALGIVLITALIVLFPVLSIIALIPLYLTPLIWFSYRSCLFVEAFISQQDVTNLD</sequence>
<feature type="transmembrane region" description="Helical" evidence="1">
    <location>
        <begin position="37"/>
        <end position="54"/>
    </location>
</feature>
<evidence type="ECO:0000256" key="1">
    <source>
        <dbReference type="SAM" id="Phobius"/>
    </source>
</evidence>
<feature type="transmembrane region" description="Helical" evidence="1">
    <location>
        <begin position="92"/>
        <end position="112"/>
    </location>
</feature>
<dbReference type="InterPro" id="IPR006938">
    <property type="entry name" value="DUF624"/>
</dbReference>
<proteinExistence type="predicted"/>
<gene>
    <name evidence="2" type="ORF">ACFQHW_08155</name>
</gene>
<organism evidence="2 3">
    <name type="scientific">Lapidilactobacillus achengensis</name>
    <dbReference type="NCBI Taxonomy" id="2486000"/>
    <lineage>
        <taxon>Bacteria</taxon>
        <taxon>Bacillati</taxon>
        <taxon>Bacillota</taxon>
        <taxon>Bacilli</taxon>
        <taxon>Lactobacillales</taxon>
        <taxon>Lactobacillaceae</taxon>
        <taxon>Lapidilactobacillus</taxon>
    </lineage>
</organism>
<comment type="caution">
    <text evidence="2">The sequence shown here is derived from an EMBL/GenBank/DDBJ whole genome shotgun (WGS) entry which is preliminary data.</text>
</comment>
<keyword evidence="1" id="KW-0812">Transmembrane</keyword>
<reference evidence="3" key="1">
    <citation type="journal article" date="2019" name="Int. J. Syst. Evol. Microbiol.">
        <title>The Global Catalogue of Microorganisms (GCM) 10K type strain sequencing project: providing services to taxonomists for standard genome sequencing and annotation.</title>
        <authorList>
            <consortium name="The Broad Institute Genomics Platform"/>
            <consortium name="The Broad Institute Genome Sequencing Center for Infectious Disease"/>
            <person name="Wu L."/>
            <person name="Ma J."/>
        </authorList>
    </citation>
    <scope>NUCLEOTIDE SEQUENCE [LARGE SCALE GENOMIC DNA]</scope>
    <source>
        <strain evidence="3">CCM 8897</strain>
    </source>
</reference>
<protein>
    <submittedName>
        <fullName evidence="2">DUF624 domain-containing protein</fullName>
    </submittedName>
</protein>
<evidence type="ECO:0000313" key="3">
    <source>
        <dbReference type="Proteomes" id="UP001596310"/>
    </source>
</evidence>
<dbReference type="RefSeq" id="WP_125598512.1">
    <property type="nucleotide sequence ID" value="NZ_JBHSSM010000018.1"/>
</dbReference>
<keyword evidence="1" id="KW-0472">Membrane</keyword>
<dbReference type="Pfam" id="PF04854">
    <property type="entry name" value="DUF624"/>
    <property type="match status" value="1"/>
</dbReference>
<feature type="transmembrane region" description="Helical" evidence="1">
    <location>
        <begin position="166"/>
        <end position="199"/>
    </location>
</feature>
<name>A0ABW1UQH3_9LACO</name>